<evidence type="ECO:0000313" key="2">
    <source>
        <dbReference type="Proteomes" id="UP000008022"/>
    </source>
</evidence>
<reference evidence="2" key="1">
    <citation type="submission" date="2013-06" db="EMBL/GenBank/DDBJ databases">
        <authorList>
            <person name="Zhao Q."/>
        </authorList>
    </citation>
    <scope>NUCLEOTIDE SEQUENCE</scope>
    <source>
        <strain evidence="2">cv. W1943</strain>
    </source>
</reference>
<dbReference type="Proteomes" id="UP000008022">
    <property type="component" value="Unassembled WGS sequence"/>
</dbReference>
<evidence type="ECO:0000313" key="1">
    <source>
        <dbReference type="EnsemblPlants" id="ORUFI09G01150.4"/>
    </source>
</evidence>
<dbReference type="HOGENOM" id="CLU_2578066_0_0_1"/>
<sequence length="81" mass="9299">MGAPAVEAWRGAAKRWEEWRRRLDSERERCGGGKRRERPREGAAATWIEGLRRGDAEGATKRGGRRGLLFAAPRIFFWVVF</sequence>
<keyword evidence="2" id="KW-1185">Reference proteome</keyword>
<organism evidence="1 2">
    <name type="scientific">Oryza rufipogon</name>
    <name type="common">Brownbeard rice</name>
    <name type="synonym">Asian wild rice</name>
    <dbReference type="NCBI Taxonomy" id="4529"/>
    <lineage>
        <taxon>Eukaryota</taxon>
        <taxon>Viridiplantae</taxon>
        <taxon>Streptophyta</taxon>
        <taxon>Embryophyta</taxon>
        <taxon>Tracheophyta</taxon>
        <taxon>Spermatophyta</taxon>
        <taxon>Magnoliopsida</taxon>
        <taxon>Liliopsida</taxon>
        <taxon>Poales</taxon>
        <taxon>Poaceae</taxon>
        <taxon>BOP clade</taxon>
        <taxon>Oryzoideae</taxon>
        <taxon>Oryzeae</taxon>
        <taxon>Oryzinae</taxon>
        <taxon>Oryza</taxon>
    </lineage>
</organism>
<accession>A0A0E0QN07</accession>
<name>A0A0E0QN07_ORYRU</name>
<protein>
    <submittedName>
        <fullName evidence="1">Uncharacterized protein</fullName>
    </submittedName>
</protein>
<proteinExistence type="predicted"/>
<dbReference type="AlphaFoldDB" id="A0A0E0QN07"/>
<dbReference type="EnsemblPlants" id="ORUFI09G01150.4">
    <property type="protein sequence ID" value="ORUFI09G01150.4"/>
    <property type="gene ID" value="ORUFI09G01150"/>
</dbReference>
<reference evidence="1" key="2">
    <citation type="submission" date="2015-06" db="UniProtKB">
        <authorList>
            <consortium name="EnsemblPlants"/>
        </authorList>
    </citation>
    <scope>IDENTIFICATION</scope>
</reference>
<dbReference type="Gramene" id="ORUFI09G01150.4">
    <property type="protein sequence ID" value="ORUFI09G01150.4"/>
    <property type="gene ID" value="ORUFI09G01150"/>
</dbReference>